<accession>A0A1M7YZ35</accession>
<sequence length="1030" mass="117360">MTEHTDSLSLTIRYDPHSPASIEAGLAAYRHYLPLKPAFEQGLCQIQFEVISGSDDTIGLLSRSLSGQAVFDYWRLSSAYSRHPDFRPESLLSDTGLVAETVFFLRACQFPELQQALYETAQVICQVSRQINDPTRMRVSGSEVAGGMPLFMIGLCYPQYAYLLGSFIVPYWDSEHLSCGEELPALLVSYLGYSRETLKVFCYCDNPHARARMFSPDSFTQYYQRVEHQRTEHQDQLEQHISLLNIFRARPEEFAALKTMLARRFAEQPYLQDDDPRYYLDNPLESFLLTVLYPHQNDHDYLPEEQPEQTLDAILIDAPARELAAALKAEIEQSLAHPIDRAGSPSGDIYHTDHYICGTGISHWRAFITGAFEQGGQIWAYIENGLYPDVPACVTAFDIRDVVDQRHFTLLDSIRQSLGPYDSLNSEIVPVLQGLLDDWSGDVLAEEEREQNLQKLLRLLDVIHRWNQLQPFPVELKFLIVDDYQAISEPEFLLRYHGDWVHLFTRLVKDIGDYRGIIESAHFSRCYALLCASRDEAGEVIRSLVADESIPRVTIAALLAGVVYHDRNRVCEDAITAFALGFLNQFLPGLILEQLAAYSAFPFPADAAGSDSQMLRDYHYLEAYLAGEHEARDDVIDRMNCWLSREQRAYSVSDTQVYYQFLNDFEEDSQKLLVSALVVGECHESPVCGWCSRFLGLWLDMAPGKVCRMLGHFWLDKRQPVESRIAGIELLTAMLVPHGLKQVAATAYLLESVIDALEQTDDIPQVLAPFFERYLNERVNEKVNEQVKGQAVDLSAGIEPALKLIKPLREQIFYIAMQSAHPDLKICYFDQALLQLLSRCLYQQMMAQVPDGASMPEKAHIDLEHFIRLLELPVLLSPRQTDELLHICDRYQLTDFETPYGQTVLGELLWYASPMLRANVLNLLAARPSLGLDHCYNDTLMTPEAFCRMLPDHDIRQADLLSLILDAQWHACLPWFAATYDIHPLMETQPLEQQLEILRTLAAEARQRDFVDGYPDELPGKIKRTQDDAG</sequence>
<organism evidence="1 2">
    <name type="scientific">Vibrio quintilis</name>
    <dbReference type="NCBI Taxonomy" id="1117707"/>
    <lineage>
        <taxon>Bacteria</taxon>
        <taxon>Pseudomonadati</taxon>
        <taxon>Pseudomonadota</taxon>
        <taxon>Gammaproteobacteria</taxon>
        <taxon>Vibrionales</taxon>
        <taxon>Vibrionaceae</taxon>
        <taxon>Vibrio</taxon>
    </lineage>
</organism>
<evidence type="ECO:0000313" key="2">
    <source>
        <dbReference type="Proteomes" id="UP000184600"/>
    </source>
</evidence>
<dbReference type="STRING" id="1117707.VQ7734_03582"/>
<evidence type="ECO:0000313" key="1">
    <source>
        <dbReference type="EMBL" id="SHO57812.1"/>
    </source>
</evidence>
<dbReference type="OrthoDB" id="5826322at2"/>
<dbReference type="EMBL" id="FRFG01000048">
    <property type="protein sequence ID" value="SHO57812.1"/>
    <property type="molecule type" value="Genomic_DNA"/>
</dbReference>
<reference evidence="2" key="1">
    <citation type="submission" date="2016-12" db="EMBL/GenBank/DDBJ databases">
        <authorList>
            <person name="Rodrigo-Torres L."/>
            <person name="Arahal R.D."/>
            <person name="Lucena T."/>
        </authorList>
    </citation>
    <scope>NUCLEOTIDE SEQUENCE [LARGE SCALE GENOMIC DNA]</scope>
</reference>
<proteinExistence type="predicted"/>
<name>A0A1M7YZ35_9VIBR</name>
<keyword evidence="2" id="KW-1185">Reference proteome</keyword>
<dbReference type="Proteomes" id="UP000184600">
    <property type="component" value="Unassembled WGS sequence"/>
</dbReference>
<dbReference type="RefSeq" id="WP_073585110.1">
    <property type="nucleotide sequence ID" value="NZ_AP024897.1"/>
</dbReference>
<dbReference type="AlphaFoldDB" id="A0A1M7YZ35"/>
<gene>
    <name evidence="1" type="ORF">VQ7734_03582</name>
</gene>
<protein>
    <submittedName>
        <fullName evidence="1">Uncharacterized protein</fullName>
    </submittedName>
</protein>